<dbReference type="GO" id="GO:0004674">
    <property type="term" value="F:protein serine/threonine kinase activity"/>
    <property type="evidence" value="ECO:0007669"/>
    <property type="project" value="UniProtKB-KW"/>
</dbReference>
<dbReference type="Gene3D" id="3.40.850.10">
    <property type="entry name" value="Kinesin motor domain"/>
    <property type="match status" value="1"/>
</dbReference>
<evidence type="ECO:0000256" key="12">
    <source>
        <dbReference type="ARBA" id="ARBA00023175"/>
    </source>
</evidence>
<comment type="catalytic activity">
    <reaction evidence="15">
        <text>L-threonyl-[protein] + ATP = O-phospho-L-threonyl-[protein] + ADP + H(+)</text>
        <dbReference type="Rhea" id="RHEA:46608"/>
        <dbReference type="Rhea" id="RHEA-COMP:11060"/>
        <dbReference type="Rhea" id="RHEA-COMP:11605"/>
        <dbReference type="ChEBI" id="CHEBI:15378"/>
        <dbReference type="ChEBI" id="CHEBI:30013"/>
        <dbReference type="ChEBI" id="CHEBI:30616"/>
        <dbReference type="ChEBI" id="CHEBI:61977"/>
        <dbReference type="ChEBI" id="CHEBI:456216"/>
        <dbReference type="EC" id="2.7.11.1"/>
    </reaction>
</comment>
<dbReference type="GO" id="GO:0005524">
    <property type="term" value="F:ATP binding"/>
    <property type="evidence" value="ECO:0007669"/>
    <property type="project" value="UniProtKB-UniRule"/>
</dbReference>
<dbReference type="PROSITE" id="PS50001">
    <property type="entry name" value="SH2"/>
    <property type="match status" value="1"/>
</dbReference>
<dbReference type="SMART" id="SM00015">
    <property type="entry name" value="IQ"/>
    <property type="match status" value="1"/>
</dbReference>
<keyword evidence="10 18" id="KW-0067">ATP-binding</keyword>
<evidence type="ECO:0000256" key="9">
    <source>
        <dbReference type="ARBA" id="ARBA00022777"/>
    </source>
</evidence>
<keyword evidence="5" id="KW-0723">Serine/threonine-protein kinase</keyword>
<dbReference type="GO" id="GO:0003779">
    <property type="term" value="F:actin binding"/>
    <property type="evidence" value="ECO:0007669"/>
    <property type="project" value="UniProtKB-KW"/>
</dbReference>
<dbReference type="PROSITE" id="PS50096">
    <property type="entry name" value="IQ"/>
    <property type="match status" value="1"/>
</dbReference>
<keyword evidence="14" id="KW-0966">Cell projection</keyword>
<evidence type="ECO:0000259" key="20">
    <source>
        <dbReference type="PROSITE" id="PS50001"/>
    </source>
</evidence>
<evidence type="ECO:0000256" key="13">
    <source>
        <dbReference type="ARBA" id="ARBA00023212"/>
    </source>
</evidence>
<keyword evidence="9" id="KW-0418">Kinase</keyword>
<keyword evidence="11 18" id="KW-0518">Myosin</keyword>
<dbReference type="PANTHER" id="PTHR46256">
    <property type="entry name" value="AGAP011099-PA"/>
    <property type="match status" value="1"/>
</dbReference>
<reference evidence="23" key="1">
    <citation type="submission" date="2025-04" db="UniProtKB">
        <authorList>
            <consortium name="RefSeq"/>
        </authorList>
    </citation>
    <scope>IDENTIFICATION</scope>
    <source>
        <tissue evidence="23">Sperm</tissue>
    </source>
</reference>
<dbReference type="InterPro" id="IPR052409">
    <property type="entry name" value="Myosin-III_kinase_activity"/>
</dbReference>
<evidence type="ECO:0000256" key="2">
    <source>
        <dbReference type="ARBA" id="ARBA00004316"/>
    </source>
</evidence>
<dbReference type="InterPro" id="IPR027417">
    <property type="entry name" value="P-loop_NTPase"/>
</dbReference>
<reference evidence="22" key="2">
    <citation type="submission" date="2025-05" db="UniProtKB">
        <authorList>
            <consortium name="RefSeq"/>
        </authorList>
    </citation>
    <scope>NUCLEOTIDE SEQUENCE [LARGE SCALE GENOMIC DNA]</scope>
    <source>
        <tissue evidence="24">Sperm</tissue>
    </source>
</reference>
<dbReference type="Pfam" id="PF00017">
    <property type="entry name" value="SH2"/>
    <property type="match status" value="1"/>
</dbReference>
<evidence type="ECO:0000256" key="14">
    <source>
        <dbReference type="ARBA" id="ARBA00023273"/>
    </source>
</evidence>
<feature type="compositionally biased region" description="Polar residues" evidence="19">
    <location>
        <begin position="1160"/>
        <end position="1181"/>
    </location>
</feature>
<dbReference type="GO" id="GO:0042995">
    <property type="term" value="C:cell projection"/>
    <property type="evidence" value="ECO:0007669"/>
    <property type="project" value="UniProtKB-SubCell"/>
</dbReference>
<dbReference type="RefSeq" id="XP_032804123.1">
    <property type="nucleotide sequence ID" value="XM_032948232.1"/>
</dbReference>
<dbReference type="Pfam" id="PF00063">
    <property type="entry name" value="Myosin_head"/>
    <property type="match status" value="1"/>
</dbReference>
<dbReference type="SMART" id="SM00252">
    <property type="entry name" value="SH2"/>
    <property type="match status" value="1"/>
</dbReference>
<evidence type="ECO:0000256" key="10">
    <source>
        <dbReference type="ARBA" id="ARBA00022840"/>
    </source>
</evidence>
<dbReference type="SMART" id="SM00242">
    <property type="entry name" value="MYSc"/>
    <property type="match status" value="1"/>
</dbReference>
<feature type="region of interest" description="Disordered" evidence="19">
    <location>
        <begin position="738"/>
        <end position="789"/>
    </location>
</feature>
<dbReference type="AlphaFoldDB" id="A0AAJ7WPL3"/>
<dbReference type="InterPro" id="IPR000980">
    <property type="entry name" value="SH2"/>
</dbReference>
<dbReference type="InterPro" id="IPR036961">
    <property type="entry name" value="Kinesin_motor_dom_sf"/>
</dbReference>
<dbReference type="Gene3D" id="1.20.5.4820">
    <property type="match status" value="1"/>
</dbReference>
<feature type="region of interest" description="Disordered" evidence="19">
    <location>
        <begin position="1215"/>
        <end position="1250"/>
    </location>
</feature>
<evidence type="ECO:0000256" key="1">
    <source>
        <dbReference type="ARBA" id="ARBA00004245"/>
    </source>
</evidence>
<evidence type="ECO:0000256" key="8">
    <source>
        <dbReference type="ARBA" id="ARBA00022741"/>
    </source>
</evidence>
<evidence type="ECO:0000313" key="22">
    <source>
        <dbReference type="Proteomes" id="UP001318040"/>
    </source>
</evidence>
<protein>
    <recommendedName>
        <fullName evidence="3">non-specific serine/threonine protein kinase</fullName>
        <ecNumber evidence="3">2.7.11.1</ecNumber>
    </recommendedName>
</protein>
<feature type="domain" description="SH2" evidence="20">
    <location>
        <begin position="875"/>
        <end position="966"/>
    </location>
</feature>
<dbReference type="InterPro" id="IPR036860">
    <property type="entry name" value="SH2_dom_sf"/>
</dbReference>
<dbReference type="KEGG" id="pmrn:116939609"/>
<evidence type="ECO:0000313" key="23">
    <source>
        <dbReference type="RefSeq" id="XP_032804113.1"/>
    </source>
</evidence>
<evidence type="ECO:0000256" key="17">
    <source>
        <dbReference type="PROSITE-ProRule" id="PRU00191"/>
    </source>
</evidence>
<keyword evidence="6" id="KW-0808">Transferase</keyword>
<feature type="domain" description="Myosin motor" evidence="21">
    <location>
        <begin position="4"/>
        <end position="693"/>
    </location>
</feature>
<dbReference type="InterPro" id="IPR001609">
    <property type="entry name" value="Myosin_head_motor_dom-like"/>
</dbReference>
<sequence length="1250" mass="139876">MAASKTADLATLAVLDETTLLEVLRRRYADDHIYTYIGDILISINPFKQLPLYEKTMSQRYTNQQKSTLEPHIFAIADAAYRSMLGRAAAKSCNQCIVISGESGAGKTESTKLLLRHIMELCRGNTQLEQQVLQVNPLLEAFGNAQTLMNDNSSRFGKYIQLRFQNGAVKGAKINEYLLEKSRVVHQDTGERNFHIFYYMFAGLSKKDKEMYGLLEPRLYRYLSFQSIEDDLSRSLSTKFSELCNAMDMVGFLEQEQVDMLTILAGILSLGNVVFEPQDSGSMAITGQANHWLNAAMSQLGVDGEKLRQCLLFSRSVTRGESIYRHYTRQQAEDARDSIVKATYARVFGWIVVKINQLLEPRTALGIAETLPEIGILDIFGFEHFKVNRYEQLCINLANEQLQFFFNEFIFSMELNEYKREGIECHAVAFKDNKPLLDLFLGKPIGIMTLLDEESHFPRGTDKTFVDKLNQSFRKNQHYESVRTSDTMFAVNHYAGKVAYSASGFLEKNRDSLPSEIRELFVHSQIPLLSQIFAGTVSRTGTLMLRKGAQANVDGNANSRKSTVGFQFRQSLSVLMEKMSSSNPHFIRCVKPNDSKAADRFDMDMVKNQLRCNGLLETTRIRKDGFSWRPSFEEFVSRYGILILQSSLPPNKESCNMILKKAGLEAWQIGKTKVFFKYRHQEELANLLNELQRAATVLQKGVRCFLARRRYTRILGAYREKIKKEQEEERKRLEEVERKRLQEQESQSKQNGTAAPEAVPPVPRPRKKRAPSASTAEETEAPVPRPRSRFITVHSLSQVIDLEDPAGNAGSAAQIPPPQPSAPELATHPPSAAHEGQPGGAAINRTKTLQKQQTYKWFSETQAQRVLHNGSMPTWFHGVISRRNAEDLLSQKPLGCYLVRVSETQNGYALTFKGADRCRHYMIVQRPTGKYMIVGEQRVHNSLAALLDYHQSVGIQPYGETITEPCGQECEKNTDYAELMQFVSTAAKDDQSPRHPKQHQQHLSSSSSHLGKPPEETTSSVQKHHPQVRFTISEAPGTSSPLPTALPGAAAAAAAALGRTTELAPDEGTGGRMYPRLYPSIRRALHELTSQPISGPDEVPPLPPKTYLQGPQPTEVAMVPAIPSREPLTPPFLERPLSAFTQASAGQWQLPSPVIPSHSAGYQQRSSSGRPQMPTSFSFDSTDQHRRGAPAVNFNPSAAAVASPKIEAKVVMVNHPPSPLPREDARGQIDGDYAGLPDEYHRPPPCAPGF</sequence>
<dbReference type="PRINTS" id="PR00193">
    <property type="entry name" value="MYOSINHEAVY"/>
</dbReference>
<dbReference type="InterPro" id="IPR000048">
    <property type="entry name" value="IQ_motif_EF-hand-BS"/>
</dbReference>
<feature type="binding site" evidence="18">
    <location>
        <begin position="101"/>
        <end position="108"/>
    </location>
    <ligand>
        <name>ATP</name>
        <dbReference type="ChEBI" id="CHEBI:30616"/>
    </ligand>
</feature>
<proteinExistence type="inferred from homology"/>
<evidence type="ECO:0000313" key="24">
    <source>
        <dbReference type="RefSeq" id="XP_032804123.1"/>
    </source>
</evidence>
<keyword evidence="8 18" id="KW-0547">Nucleotide-binding</keyword>
<organism evidence="22 23">
    <name type="scientific">Petromyzon marinus</name>
    <name type="common">Sea lamprey</name>
    <dbReference type="NCBI Taxonomy" id="7757"/>
    <lineage>
        <taxon>Eukaryota</taxon>
        <taxon>Metazoa</taxon>
        <taxon>Chordata</taxon>
        <taxon>Craniata</taxon>
        <taxon>Vertebrata</taxon>
        <taxon>Cyclostomata</taxon>
        <taxon>Hyperoartia</taxon>
        <taxon>Petromyzontiformes</taxon>
        <taxon>Petromyzontidae</taxon>
        <taxon>Petromyzon</taxon>
    </lineage>
</organism>
<dbReference type="PROSITE" id="PS51456">
    <property type="entry name" value="MYOSIN_MOTOR"/>
    <property type="match status" value="1"/>
</dbReference>
<keyword evidence="22" id="KW-1185">Reference proteome</keyword>
<evidence type="ECO:0000256" key="11">
    <source>
        <dbReference type="ARBA" id="ARBA00023123"/>
    </source>
</evidence>
<keyword evidence="7" id="KW-0677">Repeat</keyword>
<comment type="catalytic activity">
    <reaction evidence="16">
        <text>L-seryl-[protein] + ATP = O-phospho-L-seryl-[protein] + ADP + H(+)</text>
        <dbReference type="Rhea" id="RHEA:17989"/>
        <dbReference type="Rhea" id="RHEA-COMP:9863"/>
        <dbReference type="Rhea" id="RHEA-COMP:11604"/>
        <dbReference type="ChEBI" id="CHEBI:15378"/>
        <dbReference type="ChEBI" id="CHEBI:29999"/>
        <dbReference type="ChEBI" id="CHEBI:30616"/>
        <dbReference type="ChEBI" id="CHEBI:83421"/>
        <dbReference type="ChEBI" id="CHEBI:456216"/>
        <dbReference type="EC" id="2.7.11.1"/>
    </reaction>
</comment>
<evidence type="ECO:0000256" key="6">
    <source>
        <dbReference type="ARBA" id="ARBA00022679"/>
    </source>
</evidence>
<keyword evidence="12 18" id="KW-0505">Motor protein</keyword>
<dbReference type="Gene3D" id="1.10.10.820">
    <property type="match status" value="1"/>
</dbReference>
<evidence type="ECO:0000256" key="16">
    <source>
        <dbReference type="ARBA" id="ARBA00048679"/>
    </source>
</evidence>
<gene>
    <name evidence="23 24" type="primary">LOC116939609</name>
</gene>
<feature type="region of interest" description="Disordered" evidence="19">
    <location>
        <begin position="806"/>
        <end position="841"/>
    </location>
</feature>
<dbReference type="SUPFAM" id="SSF55550">
    <property type="entry name" value="SH2 domain"/>
    <property type="match status" value="1"/>
</dbReference>
<dbReference type="Gene3D" id="3.30.505.10">
    <property type="entry name" value="SH2 domain"/>
    <property type="match status" value="1"/>
</dbReference>
<keyword evidence="13" id="KW-0206">Cytoskeleton</keyword>
<dbReference type="Gene3D" id="1.20.58.530">
    <property type="match status" value="1"/>
</dbReference>
<accession>A0AAJ7WPL3</accession>
<evidence type="ECO:0000256" key="3">
    <source>
        <dbReference type="ARBA" id="ARBA00012513"/>
    </source>
</evidence>
<dbReference type="GO" id="GO:0000146">
    <property type="term" value="F:microfilament motor activity"/>
    <property type="evidence" value="ECO:0007669"/>
    <property type="project" value="TreeGrafter"/>
</dbReference>
<evidence type="ECO:0000256" key="18">
    <source>
        <dbReference type="PROSITE-ProRule" id="PRU00782"/>
    </source>
</evidence>
<dbReference type="PANTHER" id="PTHR46256:SF5">
    <property type="entry name" value="MYOSIN-IIIB-LIKE"/>
    <property type="match status" value="1"/>
</dbReference>
<feature type="region of interest" description="Disordered" evidence="19">
    <location>
        <begin position="1155"/>
        <end position="1188"/>
    </location>
</feature>
<evidence type="ECO:0000256" key="7">
    <source>
        <dbReference type="ARBA" id="ARBA00022737"/>
    </source>
</evidence>
<feature type="region of interest" description="Actin-binding" evidence="18">
    <location>
        <begin position="572"/>
        <end position="594"/>
    </location>
</feature>
<dbReference type="Proteomes" id="UP001318040">
    <property type="component" value="Chromosome 1"/>
</dbReference>
<dbReference type="SUPFAM" id="SSF52540">
    <property type="entry name" value="P-loop containing nucleoside triphosphate hydrolases"/>
    <property type="match status" value="1"/>
</dbReference>
<comment type="subcellular location">
    <subcellularLocation>
        <location evidence="2">Cell projection</location>
    </subcellularLocation>
    <subcellularLocation>
        <location evidence="1">Cytoplasm</location>
        <location evidence="1">Cytoskeleton</location>
    </subcellularLocation>
</comment>
<dbReference type="GO" id="GO:0016459">
    <property type="term" value="C:myosin complex"/>
    <property type="evidence" value="ECO:0007669"/>
    <property type="project" value="UniProtKB-KW"/>
</dbReference>
<evidence type="ECO:0000259" key="21">
    <source>
        <dbReference type="PROSITE" id="PS51456"/>
    </source>
</evidence>
<keyword evidence="17" id="KW-0727">SH2 domain</keyword>
<feature type="compositionally biased region" description="Low complexity" evidence="19">
    <location>
        <begin position="1001"/>
        <end position="1010"/>
    </location>
</feature>
<dbReference type="EC" id="2.7.11.1" evidence="3"/>
<name>A0AAJ7WPL3_PETMA</name>
<keyword evidence="18" id="KW-0009">Actin-binding</keyword>
<evidence type="ECO:0000256" key="15">
    <source>
        <dbReference type="ARBA" id="ARBA00047899"/>
    </source>
</evidence>
<evidence type="ECO:0000256" key="4">
    <source>
        <dbReference type="ARBA" id="ARBA00022490"/>
    </source>
</evidence>
<dbReference type="RefSeq" id="XP_032804113.1">
    <property type="nucleotide sequence ID" value="XM_032948222.1"/>
</dbReference>
<comment type="similarity">
    <text evidence="18">Belongs to the TRAFAC class myosin-kinesin ATPase superfamily. Myosin family.</text>
</comment>
<evidence type="ECO:0000256" key="5">
    <source>
        <dbReference type="ARBA" id="ARBA00022527"/>
    </source>
</evidence>
<dbReference type="Gene3D" id="1.20.120.720">
    <property type="entry name" value="Myosin VI head, motor domain, U50 subdomain"/>
    <property type="match status" value="1"/>
</dbReference>
<evidence type="ECO:0000256" key="19">
    <source>
        <dbReference type="SAM" id="MobiDB-lite"/>
    </source>
</evidence>
<feature type="region of interest" description="Disordered" evidence="19">
    <location>
        <begin position="987"/>
        <end position="1025"/>
    </location>
</feature>
<dbReference type="GO" id="GO:0030832">
    <property type="term" value="P:regulation of actin filament length"/>
    <property type="evidence" value="ECO:0007669"/>
    <property type="project" value="TreeGrafter"/>
</dbReference>
<keyword evidence="4" id="KW-0963">Cytoplasm</keyword>